<comment type="caution">
    <text evidence="2">The sequence shown here is derived from an EMBL/GenBank/DDBJ whole genome shotgun (WGS) entry which is preliminary data.</text>
</comment>
<feature type="compositionally biased region" description="Basic and acidic residues" evidence="1">
    <location>
        <begin position="14"/>
        <end position="28"/>
    </location>
</feature>
<accession>A0AAE1JYI6</accession>
<gene>
    <name evidence="2" type="ORF">Pcinc_033833</name>
</gene>
<protein>
    <submittedName>
        <fullName evidence="2">Uncharacterized protein</fullName>
    </submittedName>
</protein>
<dbReference type="EMBL" id="JAWQEG010004820">
    <property type="protein sequence ID" value="KAK3860094.1"/>
    <property type="molecule type" value="Genomic_DNA"/>
</dbReference>
<evidence type="ECO:0000313" key="3">
    <source>
        <dbReference type="Proteomes" id="UP001286313"/>
    </source>
</evidence>
<reference evidence="2" key="1">
    <citation type="submission" date="2023-10" db="EMBL/GenBank/DDBJ databases">
        <title>Genome assemblies of two species of porcelain crab, Petrolisthes cinctipes and Petrolisthes manimaculis (Anomura: Porcellanidae).</title>
        <authorList>
            <person name="Angst P."/>
        </authorList>
    </citation>
    <scope>NUCLEOTIDE SEQUENCE</scope>
    <source>
        <strain evidence="2">PB745_01</strain>
        <tissue evidence="2">Gill</tissue>
    </source>
</reference>
<dbReference type="AlphaFoldDB" id="A0AAE1JYI6"/>
<sequence>MSTTRSSGVAGEIHSFDFDHGSQRDGTRGVDVGLESPAPPPGPKTGCVQVAREAGTSMLPLTLGQDGGGRDGSGWSACSLAERRASHSLAELNSRLTGCWLPSWREGSLLLLLLLLLPVFACTTDTS</sequence>
<proteinExistence type="predicted"/>
<keyword evidence="3" id="KW-1185">Reference proteome</keyword>
<evidence type="ECO:0000256" key="1">
    <source>
        <dbReference type="SAM" id="MobiDB-lite"/>
    </source>
</evidence>
<name>A0AAE1JYI6_PETCI</name>
<dbReference type="Proteomes" id="UP001286313">
    <property type="component" value="Unassembled WGS sequence"/>
</dbReference>
<evidence type="ECO:0000313" key="2">
    <source>
        <dbReference type="EMBL" id="KAK3860094.1"/>
    </source>
</evidence>
<feature type="region of interest" description="Disordered" evidence="1">
    <location>
        <begin position="1"/>
        <end position="48"/>
    </location>
</feature>
<organism evidence="2 3">
    <name type="scientific">Petrolisthes cinctipes</name>
    <name type="common">Flat porcelain crab</name>
    <dbReference type="NCBI Taxonomy" id="88211"/>
    <lineage>
        <taxon>Eukaryota</taxon>
        <taxon>Metazoa</taxon>
        <taxon>Ecdysozoa</taxon>
        <taxon>Arthropoda</taxon>
        <taxon>Crustacea</taxon>
        <taxon>Multicrustacea</taxon>
        <taxon>Malacostraca</taxon>
        <taxon>Eumalacostraca</taxon>
        <taxon>Eucarida</taxon>
        <taxon>Decapoda</taxon>
        <taxon>Pleocyemata</taxon>
        <taxon>Anomura</taxon>
        <taxon>Galatheoidea</taxon>
        <taxon>Porcellanidae</taxon>
        <taxon>Petrolisthes</taxon>
    </lineage>
</organism>